<organism evidence="3 4">
    <name type="scientific">Candidatus Magnetaquiglobus chichijimensis</name>
    <dbReference type="NCBI Taxonomy" id="3141448"/>
    <lineage>
        <taxon>Bacteria</taxon>
        <taxon>Pseudomonadati</taxon>
        <taxon>Pseudomonadota</taxon>
        <taxon>Magnetococcia</taxon>
        <taxon>Magnetococcales</taxon>
        <taxon>Candidatus Magnetaquicoccaceae</taxon>
        <taxon>Candidatus Magnetaquiglobus</taxon>
    </lineage>
</organism>
<feature type="region of interest" description="Disordered" evidence="1">
    <location>
        <begin position="1"/>
        <end position="33"/>
    </location>
</feature>
<comment type="caution">
    <text evidence="3">The sequence shown here is derived from an EMBL/GenBank/DDBJ whole genome shotgun (WGS) entry which is preliminary data.</text>
</comment>
<keyword evidence="2" id="KW-1133">Transmembrane helix</keyword>
<keyword evidence="2" id="KW-0472">Membrane</keyword>
<dbReference type="SUPFAM" id="SSF58104">
    <property type="entry name" value="Methyl-accepting chemotaxis protein (MCP) signaling domain"/>
    <property type="match status" value="1"/>
</dbReference>
<name>A0ABQ0C4M6_9PROT</name>
<evidence type="ECO:0000313" key="3">
    <source>
        <dbReference type="EMBL" id="GAB0055838.1"/>
    </source>
</evidence>
<keyword evidence="2" id="KW-0812">Transmembrane</keyword>
<protein>
    <submittedName>
        <fullName evidence="3">Uncharacterized protein</fullName>
    </submittedName>
</protein>
<reference evidence="3 4" key="1">
    <citation type="submission" date="2024-09" db="EMBL/GenBank/DDBJ databases">
        <title>Draft genome sequence of Candidatus Magnetaquicoccaceae bacterium FCR-1.</title>
        <authorList>
            <person name="Shimoshige H."/>
            <person name="Shimamura S."/>
            <person name="Taoka A."/>
            <person name="Kobayashi H."/>
            <person name="Maekawa T."/>
        </authorList>
    </citation>
    <scope>NUCLEOTIDE SEQUENCE [LARGE SCALE GENOMIC DNA]</scope>
    <source>
        <strain evidence="3 4">FCR-1</strain>
    </source>
</reference>
<dbReference type="EMBL" id="BAAFGK010000001">
    <property type="protein sequence ID" value="GAB0055838.1"/>
    <property type="molecule type" value="Genomic_DNA"/>
</dbReference>
<dbReference type="Proteomes" id="UP001628193">
    <property type="component" value="Unassembled WGS sequence"/>
</dbReference>
<sequence length="244" mass="27085">MSDTVTPREPPQDPISPDSMDGQKAAPKIKSMPPNMPIVPAGRYRECGECSAMILSEFAKSFDKSARRWELIVYPSLFAFIILAMYGFFLIYSLTQDIRTMASSIDPKMGVNMGSLSNHIAMLSNNIELMSTHLEYISDNMETMSVDLQNMAENMENITDSVNGMNQNVASMNQNVTSLNGSIKNMDKSMTDINQKMSVLAPINQNVAAMGQAVHAMTGAMNVMSYDMNSASRPMSFINRFMPW</sequence>
<evidence type="ECO:0000313" key="4">
    <source>
        <dbReference type="Proteomes" id="UP001628193"/>
    </source>
</evidence>
<feature type="transmembrane region" description="Helical" evidence="2">
    <location>
        <begin position="71"/>
        <end position="94"/>
    </location>
</feature>
<accession>A0ABQ0C4M6</accession>
<proteinExistence type="predicted"/>
<gene>
    <name evidence="3" type="ORF">SIID45300_00135</name>
</gene>
<dbReference type="Gene3D" id="1.10.287.950">
    <property type="entry name" value="Methyl-accepting chemotaxis protein"/>
    <property type="match status" value="1"/>
</dbReference>
<evidence type="ECO:0000256" key="1">
    <source>
        <dbReference type="SAM" id="MobiDB-lite"/>
    </source>
</evidence>
<evidence type="ECO:0000256" key="2">
    <source>
        <dbReference type="SAM" id="Phobius"/>
    </source>
</evidence>
<dbReference type="RefSeq" id="WP_420903551.1">
    <property type="nucleotide sequence ID" value="NZ_BAAFGK010000001.1"/>
</dbReference>
<keyword evidence="4" id="KW-1185">Reference proteome</keyword>